<organism evidence="1 2">
    <name type="scientific">Dinoroseobacter phage vBDshPR2C</name>
    <dbReference type="NCBI Taxonomy" id="1498169"/>
    <lineage>
        <taxon>Viruses</taxon>
        <taxon>Duplodnaviria</taxon>
        <taxon>Heunggongvirae</taxon>
        <taxon>Uroviricota</taxon>
        <taxon>Caudoviricetes</taxon>
        <taxon>Schitoviridae</taxon>
        <taxon>Rhodovirinae</taxon>
        <taxon>Baltimorevirus</taxon>
        <taxon>Baltimorevirus DFL12</taxon>
    </lineage>
</organism>
<dbReference type="Proteomes" id="UP000031205">
    <property type="component" value="Segment"/>
</dbReference>
<evidence type="ECO:0000313" key="2">
    <source>
        <dbReference type="Proteomes" id="UP000031205"/>
    </source>
</evidence>
<gene>
    <name evidence="1" type="ORF">vBDshPR2C_35</name>
</gene>
<dbReference type="EMBL" id="KJ803031">
    <property type="protein sequence ID" value="AID16850.1"/>
    <property type="molecule type" value="Genomic_DNA"/>
</dbReference>
<accession>A0A0A7CHE6</accession>
<proteinExistence type="predicted"/>
<evidence type="ECO:0000313" key="1">
    <source>
        <dbReference type="EMBL" id="AID16850.1"/>
    </source>
</evidence>
<name>A0A0A7CHE6_9CAUD</name>
<protein>
    <submittedName>
        <fullName evidence="1">Uncharacterized protein</fullName>
    </submittedName>
</protein>
<sequence>MAAGAPALGWGVVVTFERVSINSTQTTAAITHNISFDQTGSYLVILGGHIGGSGNLDSYWTEPNSFGGGTAVLTYNQLFGISSTDTVENTEYESITAFTVDVTTAGTATLDITNYATHYRSFCAVYRLSDHADVNEIVVTSVATGLAASTSQTVDGYNQSGVISIAMWGNTTQTAGDMEATYIDGTEDVAPNENLDTGFWYSLSSRNNIDLATNPQTVTFNQGANRFTNRDFHVFLIIQVRPEFTSVDSAASYVILGSPYTGVGLNSAASFVILDNP</sequence>
<reference evidence="1 2" key="1">
    <citation type="submission" date="2014-05" db="EMBL/GenBank/DDBJ databases">
        <title>Complete Genome Sequence of vBDshPR2C, a New N4-Like Lytic Phage Infecting Dinoroseobacter shibae.</title>
        <authorList>
            <person name="Cai L."/>
            <person name="Zhang R."/>
            <person name="Jiao N."/>
        </authorList>
    </citation>
    <scope>NUCLEOTIDE SEQUENCE [LARGE SCALE GENOMIC DNA]</scope>
</reference>